<organism evidence="1 2">
    <name type="scientific">Amphritea atlantica</name>
    <dbReference type="NCBI Taxonomy" id="355243"/>
    <lineage>
        <taxon>Bacteria</taxon>
        <taxon>Pseudomonadati</taxon>
        <taxon>Pseudomonadota</taxon>
        <taxon>Gammaproteobacteria</taxon>
        <taxon>Oceanospirillales</taxon>
        <taxon>Oceanospirillaceae</taxon>
        <taxon>Amphritea</taxon>
    </lineage>
</organism>
<dbReference type="STRING" id="355243.SAMN03080615_04086"/>
<dbReference type="EMBL" id="FOGB01000019">
    <property type="protein sequence ID" value="SER14663.1"/>
    <property type="molecule type" value="Genomic_DNA"/>
</dbReference>
<accession>A0A1H9LUX6</accession>
<dbReference type="Proteomes" id="UP000198749">
    <property type="component" value="Unassembled WGS sequence"/>
</dbReference>
<dbReference type="AlphaFoldDB" id="A0A1H9LUX6"/>
<name>A0A1H9LUX6_9GAMM</name>
<dbReference type="SUPFAM" id="SSF48452">
    <property type="entry name" value="TPR-like"/>
    <property type="match status" value="1"/>
</dbReference>
<evidence type="ECO:0000313" key="1">
    <source>
        <dbReference type="EMBL" id="SER14663.1"/>
    </source>
</evidence>
<proteinExistence type="predicted"/>
<protein>
    <submittedName>
        <fullName evidence="1">Uncharacterized protein</fullName>
    </submittedName>
</protein>
<evidence type="ECO:0000313" key="2">
    <source>
        <dbReference type="Proteomes" id="UP000198749"/>
    </source>
</evidence>
<gene>
    <name evidence="1" type="ORF">SAMN03080615_04086</name>
</gene>
<reference evidence="2" key="1">
    <citation type="submission" date="2016-10" db="EMBL/GenBank/DDBJ databases">
        <authorList>
            <person name="Varghese N."/>
            <person name="Submissions S."/>
        </authorList>
    </citation>
    <scope>NUCLEOTIDE SEQUENCE [LARGE SCALE GENOMIC DNA]</scope>
    <source>
        <strain evidence="2">DSM 18887</strain>
    </source>
</reference>
<sequence>MTTRNWRRTLAVIPLLIILLAASIAAIRAGVADLYAYFPRQHLEHWQNTGKSPSETQLTQALGNIETAHSWQPDNAEYSDMQALLLYYQAVTKYQRQDQSDFIATTRQAIDSYRQATLKRPNWPYSWANFALMKAAIQQFDKEYLHALQRATELGPWENAVNTSVAEAGLLGWPHLDQTTQAAVIKNIERGIKRNKKALKQRLSAINKLTIACINLQASTDRKQFCGF</sequence>
<keyword evidence="2" id="KW-1185">Reference proteome</keyword>
<dbReference type="InterPro" id="IPR011990">
    <property type="entry name" value="TPR-like_helical_dom_sf"/>
</dbReference>
<dbReference type="Gene3D" id="1.25.40.10">
    <property type="entry name" value="Tetratricopeptide repeat domain"/>
    <property type="match status" value="1"/>
</dbReference>